<evidence type="ECO:0000313" key="6">
    <source>
        <dbReference type="EMBL" id="MPQ61981.1"/>
    </source>
</evidence>
<dbReference type="InterPro" id="IPR005158">
    <property type="entry name" value="BTAD"/>
</dbReference>
<dbReference type="PROSITE" id="PS50005">
    <property type="entry name" value="TPR"/>
    <property type="match status" value="1"/>
</dbReference>
<evidence type="ECO:0000256" key="3">
    <source>
        <dbReference type="PROSITE-ProRule" id="PRU00339"/>
    </source>
</evidence>
<dbReference type="PANTHER" id="PTHR16305">
    <property type="entry name" value="TESTICULAR SOLUBLE ADENYLYL CYCLASE"/>
    <property type="match status" value="1"/>
</dbReference>
<reference evidence="6 7" key="1">
    <citation type="journal article" date="2019" name="Lett. Appl. Microbiol.">
        <title>A case of 'blown pack' spoilage of vacuum-packaged pork likely associated with Clostridium estertheticum in Canada.</title>
        <authorList>
            <person name="Zhang P."/>
            <person name="Ward P."/>
            <person name="McMullen L.M."/>
            <person name="Yang X."/>
        </authorList>
    </citation>
    <scope>NUCLEOTIDE SEQUENCE [LARGE SCALE GENOMIC DNA]</scope>
    <source>
        <strain evidence="6 7">MA19</strain>
    </source>
</reference>
<dbReference type="SUPFAM" id="SSF48452">
    <property type="entry name" value="TPR-like"/>
    <property type="match status" value="2"/>
</dbReference>
<sequence>MDYIYCKMFGNFNLTVNKEEIFFPYSKAQGLFCYLLLNKQDNREHISELFWANQEEGYAKKNLRNAIYKINKCSNVSVLVSPQKSIIMLNPNIEIDVDIYKFMSDENEIDVFKGEFLQGFCPKNAENFEIWILEMRENLQCIYRDRLNKKIEKEFQNNNYNIVEKYSKLLIKIDEFNENAYVYLLESYKKQGKYTIAIEAYNKIKILFKDELSISPNDKILNVVNEIVDIMNTRGINKNTDEFFYGRYNELRILQNTYNDFKKNGCLKSVLLVGEAGIGKTRLKDKFIEIVDVDTTYVLETYCFQFEKDCILKPWTVILSKLSQIMKCKKIKIPSLWENIIENCFSGFNKLSNIEQSIKISDNEYTLKYELISNIITNILTKIAETKKVILIFEDIQWIDNGSLKILSSMILHCNTNILCFMTYRNEYNIEIDKFLVSANNHNKILRLDLLRFNNVEVENFIKIVLPKSNFNKEILNKIYNETEGNAFFLTEYINTIKFNSDINIMSSKMKDIMKSRFLDISEECKTILRISSLFFDEIPLYILHELTGEDELKIIDSIEELENKFILKEVTNNNVLSFMFTHQKLREFIYINLSLARRRILHNKIGYIIEKSLTNSKQDVTIYNKLVYHFSNANNNILTLKYSIKSLNVYLNFSHELYPVLYSKDVNFYNNLYFTNNKTIKSIKKIEILLLKVKNDSKSSKEVLRLEIEFLHIKGRYLIREGDYEKGVKFISEMIEKANEIDDSDYSIEGYKQMIYYCIQTNNIDGMIKYVNMGLDKAADCNYHMEIGVFLRFKALYKKMQGKYNEAEKLFNESINVFNVTKSLADKYALSIAAAYNYIGDIRRQNMKFQEALEFFKKAIKICEEKNILTSLSIFSINAGETCFNMGAYSKAKMYFQRAMDIYKQFDLMWEKSIVESFMSKIIIDEGNYESALEYLKNSDLHSRLLKNPHEIGIVYMVKAQIKNEMKNNDNLNKIFNIYLHETLQFYCENSIKFLTSSKDNYEIDLLNTLMNKDNIL</sequence>
<dbReference type="PANTHER" id="PTHR16305:SF28">
    <property type="entry name" value="GUANYLATE CYCLASE DOMAIN-CONTAINING PROTEIN"/>
    <property type="match status" value="1"/>
</dbReference>
<dbReference type="RefSeq" id="WP_152751769.1">
    <property type="nucleotide sequence ID" value="NZ_SPSE01000019.1"/>
</dbReference>
<evidence type="ECO:0000259" key="5">
    <source>
        <dbReference type="Pfam" id="PF13191"/>
    </source>
</evidence>
<feature type="domain" description="Bacterial transcriptional activator" evidence="4">
    <location>
        <begin position="110"/>
        <end position="227"/>
    </location>
</feature>
<dbReference type="Pfam" id="PF13191">
    <property type="entry name" value="AAA_16"/>
    <property type="match status" value="1"/>
</dbReference>
<dbReference type="EMBL" id="SPSF01000017">
    <property type="protein sequence ID" value="MPQ61981.1"/>
    <property type="molecule type" value="Genomic_DNA"/>
</dbReference>
<proteinExistence type="predicted"/>
<dbReference type="Proteomes" id="UP000342249">
    <property type="component" value="Unassembled WGS sequence"/>
</dbReference>
<evidence type="ECO:0000256" key="1">
    <source>
        <dbReference type="ARBA" id="ARBA00022741"/>
    </source>
</evidence>
<organism evidence="6 7">
    <name type="scientific">Clostridium estertheticum</name>
    <dbReference type="NCBI Taxonomy" id="238834"/>
    <lineage>
        <taxon>Bacteria</taxon>
        <taxon>Bacillati</taxon>
        <taxon>Bacillota</taxon>
        <taxon>Clostridia</taxon>
        <taxon>Eubacteriales</taxon>
        <taxon>Clostridiaceae</taxon>
        <taxon>Clostridium</taxon>
    </lineage>
</organism>
<protein>
    <submittedName>
        <fullName evidence="6">Tetratricopeptide repeat protein</fullName>
    </submittedName>
</protein>
<dbReference type="InterPro" id="IPR027417">
    <property type="entry name" value="P-loop_NTPase"/>
</dbReference>
<dbReference type="GO" id="GO:0005737">
    <property type="term" value="C:cytoplasm"/>
    <property type="evidence" value="ECO:0007669"/>
    <property type="project" value="TreeGrafter"/>
</dbReference>
<dbReference type="Gene3D" id="1.25.40.10">
    <property type="entry name" value="Tetratricopeptide repeat domain"/>
    <property type="match status" value="2"/>
</dbReference>
<gene>
    <name evidence="6" type="ORF">E4V82_07635</name>
</gene>
<dbReference type="InterPro" id="IPR019734">
    <property type="entry name" value="TPR_rpt"/>
</dbReference>
<evidence type="ECO:0000256" key="2">
    <source>
        <dbReference type="ARBA" id="ARBA00022840"/>
    </source>
</evidence>
<dbReference type="Pfam" id="PF13424">
    <property type="entry name" value="TPR_12"/>
    <property type="match status" value="1"/>
</dbReference>
<dbReference type="GO" id="GO:0004016">
    <property type="term" value="F:adenylate cyclase activity"/>
    <property type="evidence" value="ECO:0007669"/>
    <property type="project" value="TreeGrafter"/>
</dbReference>
<keyword evidence="3" id="KW-0802">TPR repeat</keyword>
<dbReference type="InterPro" id="IPR041664">
    <property type="entry name" value="AAA_16"/>
</dbReference>
<dbReference type="GO" id="GO:0005524">
    <property type="term" value="F:ATP binding"/>
    <property type="evidence" value="ECO:0007669"/>
    <property type="project" value="UniProtKB-KW"/>
</dbReference>
<keyword evidence="2" id="KW-0067">ATP-binding</keyword>
<dbReference type="AlphaFoldDB" id="A0A5N7ILW5"/>
<feature type="repeat" description="TPR" evidence="3">
    <location>
        <begin position="834"/>
        <end position="867"/>
    </location>
</feature>
<dbReference type="SMART" id="SM00028">
    <property type="entry name" value="TPR"/>
    <property type="match status" value="5"/>
</dbReference>
<name>A0A5N7ILW5_9CLOT</name>
<dbReference type="InterPro" id="IPR011990">
    <property type="entry name" value="TPR-like_helical_dom_sf"/>
</dbReference>
<evidence type="ECO:0000313" key="7">
    <source>
        <dbReference type="Proteomes" id="UP000342249"/>
    </source>
</evidence>
<evidence type="ECO:0000259" key="4">
    <source>
        <dbReference type="Pfam" id="PF03704"/>
    </source>
</evidence>
<feature type="domain" description="Orc1-like AAA ATPase" evidence="5">
    <location>
        <begin position="244"/>
        <end position="411"/>
    </location>
</feature>
<keyword evidence="1" id="KW-0547">Nucleotide-binding</keyword>
<comment type="caution">
    <text evidence="6">The sequence shown here is derived from an EMBL/GenBank/DDBJ whole genome shotgun (WGS) entry which is preliminary data.</text>
</comment>
<dbReference type="SUPFAM" id="SSF52540">
    <property type="entry name" value="P-loop containing nucleoside triphosphate hydrolases"/>
    <property type="match status" value="1"/>
</dbReference>
<accession>A0A5N7ILW5</accession>
<dbReference type="Pfam" id="PF03704">
    <property type="entry name" value="BTAD"/>
    <property type="match status" value="1"/>
</dbReference>